<dbReference type="Proteomes" id="UP001610411">
    <property type="component" value="Unassembled WGS sequence"/>
</dbReference>
<evidence type="ECO:0000256" key="1">
    <source>
        <dbReference type="ARBA" id="ARBA00004167"/>
    </source>
</evidence>
<protein>
    <submittedName>
        <fullName evidence="7">Small integral membrane protein 22 isoform 2</fullName>
    </submittedName>
</protein>
<name>A0ABD2DIG2_DAUMA</name>
<dbReference type="InterPro" id="IPR053081">
    <property type="entry name" value="SIM_Modulators"/>
</dbReference>
<accession>A0ABD2DIG2</accession>
<dbReference type="Pfam" id="PF15831">
    <property type="entry name" value="SMIM5_18_22"/>
    <property type="match status" value="1"/>
</dbReference>
<comment type="subcellular location">
    <subcellularLocation>
        <location evidence="1">Membrane</location>
        <topology evidence="1">Single-pass membrane protein</topology>
    </subcellularLocation>
</comment>
<reference evidence="7 8" key="1">
    <citation type="journal article" date="2024" name="G3 (Bethesda)">
        <title>A hybrid genome assembly of the endangered aye-aye (Daubentonia madagascariensis).</title>
        <authorList>
            <person name="Versoza C.J."/>
            <person name="Pfeifer S.P."/>
        </authorList>
    </citation>
    <scope>NUCLEOTIDE SEQUENCE [LARGE SCALE GENOMIC DNA]</scope>
    <source>
        <strain evidence="7">6821</strain>
    </source>
</reference>
<dbReference type="EMBL" id="JBFSEQ010000011">
    <property type="protein sequence ID" value="KAL2766510.1"/>
    <property type="molecule type" value="Genomic_DNA"/>
</dbReference>
<dbReference type="InterPro" id="IPR031671">
    <property type="entry name" value="SMIM5/18/22"/>
</dbReference>
<dbReference type="GO" id="GO:0016020">
    <property type="term" value="C:membrane"/>
    <property type="evidence" value="ECO:0007669"/>
    <property type="project" value="UniProtKB-SubCell"/>
</dbReference>
<dbReference type="PANTHER" id="PTHR36982">
    <property type="entry name" value="CLCA DOMAIN-CONTAINING PROTEIN"/>
    <property type="match status" value="1"/>
</dbReference>
<sequence length="86" mass="9561">MGLSTEELEATAQEVLGRLRSHQQFQSSWDTAAFIVFLTFVGTVIFLLLVVLVHCCCSCCCTSPRPWRESAGKERPKGMDNLALEP</sequence>
<feature type="transmembrane region" description="Helical" evidence="6">
    <location>
        <begin position="32"/>
        <end position="53"/>
    </location>
</feature>
<dbReference type="PANTHER" id="PTHR36982:SF3">
    <property type="entry name" value="SMALL INTEGRAL MEMBRANE PROTEIN 22"/>
    <property type="match status" value="1"/>
</dbReference>
<feature type="compositionally biased region" description="Basic and acidic residues" evidence="5">
    <location>
        <begin position="66"/>
        <end position="78"/>
    </location>
</feature>
<dbReference type="AlphaFoldDB" id="A0ABD2DIG2"/>
<gene>
    <name evidence="7" type="ORF">WCI35_028531</name>
</gene>
<keyword evidence="4 6" id="KW-0472">Membrane</keyword>
<proteinExistence type="predicted"/>
<comment type="caution">
    <text evidence="7">The sequence shown here is derived from an EMBL/GenBank/DDBJ whole genome shotgun (WGS) entry which is preliminary data.</text>
</comment>
<feature type="region of interest" description="Disordered" evidence="5">
    <location>
        <begin position="65"/>
        <end position="86"/>
    </location>
</feature>
<evidence type="ECO:0000256" key="3">
    <source>
        <dbReference type="ARBA" id="ARBA00022989"/>
    </source>
</evidence>
<keyword evidence="8" id="KW-1185">Reference proteome</keyword>
<evidence type="ECO:0000256" key="4">
    <source>
        <dbReference type="ARBA" id="ARBA00023136"/>
    </source>
</evidence>
<dbReference type="EMBL" id="JBFSEQ010000011">
    <property type="protein sequence ID" value="KAL2766512.1"/>
    <property type="molecule type" value="Genomic_DNA"/>
</dbReference>
<evidence type="ECO:0000313" key="7">
    <source>
        <dbReference type="EMBL" id="KAL2766510.1"/>
    </source>
</evidence>
<keyword evidence="2 6" id="KW-0812">Transmembrane</keyword>
<organism evidence="7 8">
    <name type="scientific">Daubentonia madagascariensis</name>
    <name type="common">Aye-aye</name>
    <name type="synonym">Sciurus madagascariensis</name>
    <dbReference type="NCBI Taxonomy" id="31869"/>
    <lineage>
        <taxon>Eukaryota</taxon>
        <taxon>Metazoa</taxon>
        <taxon>Chordata</taxon>
        <taxon>Craniata</taxon>
        <taxon>Vertebrata</taxon>
        <taxon>Euteleostomi</taxon>
        <taxon>Mammalia</taxon>
        <taxon>Eutheria</taxon>
        <taxon>Euarchontoglires</taxon>
        <taxon>Primates</taxon>
        <taxon>Strepsirrhini</taxon>
        <taxon>Chiromyiformes</taxon>
        <taxon>Daubentoniidae</taxon>
        <taxon>Daubentonia</taxon>
    </lineage>
</organism>
<dbReference type="CDD" id="cd20255">
    <property type="entry name" value="CASIMO1_SMIM22"/>
    <property type="match status" value="1"/>
</dbReference>
<evidence type="ECO:0000256" key="5">
    <source>
        <dbReference type="SAM" id="MobiDB-lite"/>
    </source>
</evidence>
<keyword evidence="3 6" id="KW-1133">Transmembrane helix</keyword>
<evidence type="ECO:0000313" key="8">
    <source>
        <dbReference type="Proteomes" id="UP001610411"/>
    </source>
</evidence>
<evidence type="ECO:0000256" key="6">
    <source>
        <dbReference type="SAM" id="Phobius"/>
    </source>
</evidence>
<evidence type="ECO:0000256" key="2">
    <source>
        <dbReference type="ARBA" id="ARBA00022692"/>
    </source>
</evidence>